<dbReference type="OrthoDB" id="3450745at2759"/>
<accession>A0A177CMY0</accession>
<evidence type="ECO:0000313" key="1">
    <source>
        <dbReference type="EMBL" id="OAG08646.1"/>
    </source>
</evidence>
<name>A0A177CMY0_9PLEO</name>
<dbReference type="RefSeq" id="XP_018039011.1">
    <property type="nucleotide sequence ID" value="XM_018174189.1"/>
</dbReference>
<proteinExistence type="predicted"/>
<dbReference type="EMBL" id="KV441550">
    <property type="protein sequence ID" value="OAG08646.1"/>
    <property type="molecule type" value="Genomic_DNA"/>
</dbReference>
<keyword evidence="2" id="KW-1185">Reference proteome</keyword>
<dbReference type="InParanoid" id="A0A177CMY0"/>
<dbReference type="GeneID" id="28757675"/>
<sequence>MSIQQRSTADIPTCGPEPQACICPAGSFFQASSSYAIYPVAAKEITRVTGQFLNTAWFGTSPDHVTGSSTTPGAKRFLYAGLPGGSSEYLITEQLTKFEPRTTRGRTNVGYYMKFQMADAPLTYNKTDGTQGLLAGSWDIVDVREINGQTLMLWSIYVCFGDAYDIQGFHESAMKNVTQILKQERKMRGDMIGPISF</sequence>
<organism evidence="1 2">
    <name type="scientific">Paraphaeosphaeria sporulosa</name>
    <dbReference type="NCBI Taxonomy" id="1460663"/>
    <lineage>
        <taxon>Eukaryota</taxon>
        <taxon>Fungi</taxon>
        <taxon>Dikarya</taxon>
        <taxon>Ascomycota</taxon>
        <taxon>Pezizomycotina</taxon>
        <taxon>Dothideomycetes</taxon>
        <taxon>Pleosporomycetidae</taxon>
        <taxon>Pleosporales</taxon>
        <taxon>Massarineae</taxon>
        <taxon>Didymosphaeriaceae</taxon>
        <taxon>Paraphaeosphaeria</taxon>
    </lineage>
</organism>
<dbReference type="Proteomes" id="UP000077069">
    <property type="component" value="Unassembled WGS sequence"/>
</dbReference>
<reference evidence="1 2" key="1">
    <citation type="submission" date="2016-05" db="EMBL/GenBank/DDBJ databases">
        <title>Comparative analysis of secretome profiles of manganese(II)-oxidizing ascomycete fungi.</title>
        <authorList>
            <consortium name="DOE Joint Genome Institute"/>
            <person name="Zeiner C.A."/>
            <person name="Purvine S.O."/>
            <person name="Zink E.M."/>
            <person name="Wu S."/>
            <person name="Pasa-Tolic L."/>
            <person name="Chaput D.L."/>
            <person name="Haridas S."/>
            <person name="Grigoriev I.V."/>
            <person name="Santelli C.M."/>
            <person name="Hansel C.M."/>
        </authorList>
    </citation>
    <scope>NUCLEOTIDE SEQUENCE [LARGE SCALE GENOMIC DNA]</scope>
    <source>
        <strain evidence="1 2">AP3s5-JAC2a</strain>
    </source>
</reference>
<dbReference type="AlphaFoldDB" id="A0A177CMY0"/>
<protein>
    <submittedName>
        <fullName evidence="1">Uncharacterized protein</fullName>
    </submittedName>
</protein>
<evidence type="ECO:0000313" key="2">
    <source>
        <dbReference type="Proteomes" id="UP000077069"/>
    </source>
</evidence>
<gene>
    <name evidence="1" type="ORF">CC84DRAFT_1087216</name>
</gene>